<evidence type="ECO:0000256" key="2">
    <source>
        <dbReference type="ARBA" id="ARBA00006991"/>
    </source>
</evidence>
<feature type="domain" description="C2H2-type" evidence="13">
    <location>
        <begin position="1111"/>
        <end position="1138"/>
    </location>
</feature>
<dbReference type="SMART" id="SM00355">
    <property type="entry name" value="ZnF_C2H2"/>
    <property type="match status" value="9"/>
</dbReference>
<dbReference type="FunFam" id="3.30.160.60:FF:000688">
    <property type="entry name" value="zinc finger protein 197 isoform X1"/>
    <property type="match status" value="1"/>
</dbReference>
<dbReference type="Proteomes" id="UP000228934">
    <property type="component" value="Unassembled WGS sequence"/>
</dbReference>
<evidence type="ECO:0000256" key="7">
    <source>
        <dbReference type="ARBA" id="ARBA00023015"/>
    </source>
</evidence>
<dbReference type="PANTHER" id="PTHR47772:SF15">
    <property type="entry name" value="REDUCED EXPRESSION 2-RELATED"/>
    <property type="match status" value="1"/>
</dbReference>
<dbReference type="GO" id="GO:0003677">
    <property type="term" value="F:DNA binding"/>
    <property type="evidence" value="ECO:0007669"/>
    <property type="project" value="UniProtKB-KW"/>
</dbReference>
<keyword evidence="10" id="KW-0539">Nucleus</keyword>
<evidence type="ECO:0000256" key="4">
    <source>
        <dbReference type="ARBA" id="ARBA00022737"/>
    </source>
</evidence>
<evidence type="ECO:0000256" key="9">
    <source>
        <dbReference type="ARBA" id="ARBA00023163"/>
    </source>
</evidence>
<dbReference type="Gene3D" id="6.10.140.140">
    <property type="match status" value="1"/>
</dbReference>
<evidence type="ECO:0000256" key="3">
    <source>
        <dbReference type="ARBA" id="ARBA00022723"/>
    </source>
</evidence>
<accession>A0A2G9SEA2</accession>
<evidence type="ECO:0000256" key="11">
    <source>
        <dbReference type="PROSITE-ProRule" id="PRU00042"/>
    </source>
</evidence>
<keyword evidence="9" id="KW-0804">Transcription</keyword>
<evidence type="ECO:0000256" key="6">
    <source>
        <dbReference type="ARBA" id="ARBA00022833"/>
    </source>
</evidence>
<dbReference type="InterPro" id="IPR013087">
    <property type="entry name" value="Znf_C2H2_type"/>
</dbReference>
<feature type="region of interest" description="Disordered" evidence="12">
    <location>
        <begin position="33"/>
        <end position="61"/>
    </location>
</feature>
<proteinExistence type="inferred from homology"/>
<dbReference type="FunFam" id="3.30.160.60:FF:002343">
    <property type="entry name" value="Zinc finger protein 33A"/>
    <property type="match status" value="1"/>
</dbReference>
<name>A0A2G9SEA2_AQUCT</name>
<dbReference type="GO" id="GO:0008270">
    <property type="term" value="F:zinc ion binding"/>
    <property type="evidence" value="ECO:0007669"/>
    <property type="project" value="UniProtKB-KW"/>
</dbReference>
<evidence type="ECO:0000256" key="10">
    <source>
        <dbReference type="ARBA" id="ARBA00023242"/>
    </source>
</evidence>
<dbReference type="InterPro" id="IPR050636">
    <property type="entry name" value="C2H2-ZF_domain-containing"/>
</dbReference>
<dbReference type="Pfam" id="PF01352">
    <property type="entry name" value="KRAB"/>
    <property type="match status" value="1"/>
</dbReference>
<dbReference type="FunFam" id="3.30.160.60:FF:000358">
    <property type="entry name" value="zinc finger protein 24"/>
    <property type="match status" value="1"/>
</dbReference>
<feature type="domain" description="C2H2-type" evidence="13">
    <location>
        <begin position="1090"/>
        <end position="1110"/>
    </location>
</feature>
<dbReference type="SUPFAM" id="SSF109640">
    <property type="entry name" value="KRAB domain (Kruppel-associated box)"/>
    <property type="match status" value="1"/>
</dbReference>
<keyword evidence="6" id="KW-0862">Zinc</keyword>
<evidence type="ECO:0000313" key="15">
    <source>
        <dbReference type="Proteomes" id="UP000228934"/>
    </source>
</evidence>
<feature type="domain" description="C2H2-type" evidence="13">
    <location>
        <begin position="718"/>
        <end position="745"/>
    </location>
</feature>
<dbReference type="FunFam" id="3.30.160.60:FF:000875">
    <property type="entry name" value="zinc finger protein 236 isoform X7"/>
    <property type="match status" value="1"/>
</dbReference>
<dbReference type="GO" id="GO:0005634">
    <property type="term" value="C:nucleus"/>
    <property type="evidence" value="ECO:0007669"/>
    <property type="project" value="UniProtKB-SubCell"/>
</dbReference>
<dbReference type="InterPro" id="IPR036236">
    <property type="entry name" value="Znf_C2H2_sf"/>
</dbReference>
<gene>
    <name evidence="14" type="ORF">AB205_0143570</name>
</gene>
<feature type="domain" description="C2H2-type" evidence="13">
    <location>
        <begin position="294"/>
        <end position="318"/>
    </location>
</feature>
<dbReference type="FunFam" id="3.30.160.60:FF:000706">
    <property type="entry name" value="Zinc finger protein"/>
    <property type="match status" value="1"/>
</dbReference>
<feature type="compositionally biased region" description="Polar residues" evidence="12">
    <location>
        <begin position="634"/>
        <end position="653"/>
    </location>
</feature>
<feature type="region of interest" description="Disordered" evidence="12">
    <location>
        <begin position="609"/>
        <end position="685"/>
    </location>
</feature>
<feature type="domain" description="C2H2-type" evidence="13">
    <location>
        <begin position="827"/>
        <end position="854"/>
    </location>
</feature>
<keyword evidence="5 11" id="KW-0863">Zinc-finger</keyword>
<dbReference type="CDD" id="cd07765">
    <property type="entry name" value="KRAB_A-box"/>
    <property type="match status" value="1"/>
</dbReference>
<keyword evidence="8" id="KW-0238">DNA-binding</keyword>
<dbReference type="OrthoDB" id="6077919at2759"/>
<dbReference type="PROSITE" id="PS50157">
    <property type="entry name" value="ZINC_FINGER_C2H2_2"/>
    <property type="match status" value="9"/>
</dbReference>
<comment type="subcellular location">
    <subcellularLocation>
        <location evidence="1">Nucleus</location>
    </subcellularLocation>
</comment>
<evidence type="ECO:0000256" key="1">
    <source>
        <dbReference type="ARBA" id="ARBA00004123"/>
    </source>
</evidence>
<organism evidence="14 15">
    <name type="scientific">Aquarana catesbeiana</name>
    <name type="common">American bullfrog</name>
    <name type="synonym">Rana catesbeiana</name>
    <dbReference type="NCBI Taxonomy" id="8400"/>
    <lineage>
        <taxon>Eukaryota</taxon>
        <taxon>Metazoa</taxon>
        <taxon>Chordata</taxon>
        <taxon>Craniata</taxon>
        <taxon>Vertebrata</taxon>
        <taxon>Euteleostomi</taxon>
        <taxon>Amphibia</taxon>
        <taxon>Batrachia</taxon>
        <taxon>Anura</taxon>
        <taxon>Neobatrachia</taxon>
        <taxon>Ranoidea</taxon>
        <taxon>Ranidae</taxon>
        <taxon>Aquarana</taxon>
    </lineage>
</organism>
<evidence type="ECO:0000256" key="8">
    <source>
        <dbReference type="ARBA" id="ARBA00023125"/>
    </source>
</evidence>
<feature type="domain" description="C2H2-type" evidence="13">
    <location>
        <begin position="746"/>
        <end position="769"/>
    </location>
</feature>
<dbReference type="EMBL" id="KV924536">
    <property type="protein sequence ID" value="PIO38467.1"/>
    <property type="molecule type" value="Genomic_DNA"/>
</dbReference>
<dbReference type="PANTHER" id="PTHR47772">
    <property type="entry name" value="ZINC FINGER PROTEIN 200"/>
    <property type="match status" value="1"/>
</dbReference>
<feature type="domain" description="C2H2-type" evidence="13">
    <location>
        <begin position="319"/>
        <end position="346"/>
    </location>
</feature>
<dbReference type="InterPro" id="IPR036051">
    <property type="entry name" value="KRAB_dom_sf"/>
</dbReference>
<evidence type="ECO:0000256" key="12">
    <source>
        <dbReference type="SAM" id="MobiDB-lite"/>
    </source>
</evidence>
<keyword evidence="4" id="KW-0677">Repeat</keyword>
<feature type="domain" description="C2H2-type" evidence="13">
    <location>
        <begin position="690"/>
        <end position="717"/>
    </location>
</feature>
<dbReference type="AlphaFoldDB" id="A0A2G9SEA2"/>
<evidence type="ECO:0000256" key="5">
    <source>
        <dbReference type="ARBA" id="ARBA00022771"/>
    </source>
</evidence>
<evidence type="ECO:0000313" key="14">
    <source>
        <dbReference type="EMBL" id="PIO38467.1"/>
    </source>
</evidence>
<sequence length="1151" mass="131311">VPIRSQDVTVYFSMEEWEYLEGHEELYKDIMMEDQPPLTSPDGSSNGNPPERCPFPLYSWDSTQEDHTIPHHQVEELKDIKVEVEVKKEEMFGAQQSMEEGGPLYSQDSTQEDFTIPHHHQGEERINIKAEVKEEEVEMYVGGDKPPTEEVGMIMKSEQDDISLPIDINRCDVRNSSERHLLLSADCKSEDNVITQDPPGVNPNTQNIHHRPSCPETSMDPSDQGESSHQSHTMIANIHVRSHTADRSTDPSNPEESSSPHEGAHRGENLFSCSECGKSFTQKGNLFTHQRIHKECGKSFNHKGDLVKHQKTHTGEHPYSCSECGKSFIFKGNLVQHQIIHTGFYKVSGCHCLFLHGGVGDEELKDIKAEIKEEEEETSISGAQQSIEEGGLLHSRNSTQEDHTIPHHHQHEEQISVKVEFKEEEEAMTVMGYQESTEEVGMMVTTKVEEPSLDIRTDGSSNGNPPERCPCPLYSRGSTKEDHTIPHHHQDEELKDIKAEIKKEEEEILMSGAQQSMKEGGPLYSRDSAQDDHIIPHHHQGEERINIKDEVKEEEVETYVGGDQPSTEEVGIIMKSEQDEKSPFVDTNGCDVRNSSERHLLLSADCKSEDNVITQDPPGGNPNTPNIHHRPSCPETSMDPSDQGESSHQSHTMIVNIHVRSHTADRSTDPSNPKESSSPHEGDYRGQNLFSCSECEKSFTRKGFLVQHLRIHTGERPYSCSECGKTFTWKGTLIQHQRVHTSDRLFPCSECGKSFTRKGTLIQHQRVHTVRSYVITFESFGLWWDRPFRWNSVEKSFRVQSNEKSACVYAALSFTKPRATSEGECPFTCLECGNSFTLKRYLLIHQKIHTAEHPYSCLECRKSFLMPRTHERTFRRTELQRTFQRSSNKKDLPTHVHTKSAGNVSMRRETFLDTRKFTQVCVHFHVQTVGNVSFGKQPWFPIKEFTRVSVLSLVQSAGKVSPIKNHLLYTRELTRVNVLIHVQSAGNLSLQRMTFVDIGELTRGAGNLSLLKEYFLNRSKFTQVSILIHVLERGKFFIHKRDFIIHQRNHPAEGLYSCLECGNVSFTKKALLDTRKITRVSVPAHTSSEKTFTKNKNLLRHQRLHTCERPYSCLECRKCFTQIRDLVKHQRIHTVERPHCVRDAGNVLQIK</sequence>
<dbReference type="PROSITE" id="PS00028">
    <property type="entry name" value="ZINC_FINGER_C2H2_1"/>
    <property type="match status" value="7"/>
</dbReference>
<keyword evidence="7" id="KW-0805">Transcription regulation</keyword>
<evidence type="ECO:0000259" key="13">
    <source>
        <dbReference type="PROSITE" id="PS50157"/>
    </source>
</evidence>
<keyword evidence="15" id="KW-1185">Reference proteome</keyword>
<dbReference type="Gene3D" id="3.30.160.60">
    <property type="entry name" value="Classic Zinc Finger"/>
    <property type="match status" value="9"/>
</dbReference>
<dbReference type="Pfam" id="PF00096">
    <property type="entry name" value="zf-C2H2"/>
    <property type="match status" value="8"/>
</dbReference>
<protein>
    <recommendedName>
        <fullName evidence="13">C2H2-type domain-containing protein</fullName>
    </recommendedName>
</protein>
<reference evidence="15" key="1">
    <citation type="journal article" date="2017" name="Nat. Commun.">
        <title>The North American bullfrog draft genome provides insight into hormonal regulation of long noncoding RNA.</title>
        <authorList>
            <person name="Hammond S.A."/>
            <person name="Warren R.L."/>
            <person name="Vandervalk B.P."/>
            <person name="Kucuk E."/>
            <person name="Khan H."/>
            <person name="Gibb E.A."/>
            <person name="Pandoh P."/>
            <person name="Kirk H."/>
            <person name="Zhao Y."/>
            <person name="Jones M."/>
            <person name="Mungall A.J."/>
            <person name="Coope R."/>
            <person name="Pleasance S."/>
            <person name="Moore R.A."/>
            <person name="Holt R.A."/>
            <person name="Round J.M."/>
            <person name="Ohora S."/>
            <person name="Walle B.V."/>
            <person name="Veldhoen N."/>
            <person name="Helbing C.C."/>
            <person name="Birol I."/>
        </authorList>
    </citation>
    <scope>NUCLEOTIDE SEQUENCE [LARGE SCALE GENOMIC DNA]</scope>
</reference>
<dbReference type="FunFam" id="3.30.160.60:FF:000295">
    <property type="entry name" value="zinc finger protein 19"/>
    <property type="match status" value="1"/>
</dbReference>
<dbReference type="FunFam" id="3.30.160.60:FF:000060">
    <property type="entry name" value="zinc finger protein 436"/>
    <property type="match status" value="1"/>
</dbReference>
<feature type="domain" description="C2H2-type" evidence="13">
    <location>
        <begin position="271"/>
        <end position="293"/>
    </location>
</feature>
<keyword evidence="3" id="KW-0479">Metal-binding</keyword>
<dbReference type="GO" id="GO:0006355">
    <property type="term" value="P:regulation of DNA-templated transcription"/>
    <property type="evidence" value="ECO:0007669"/>
    <property type="project" value="InterPro"/>
</dbReference>
<dbReference type="InterPro" id="IPR001909">
    <property type="entry name" value="KRAB"/>
</dbReference>
<comment type="similarity">
    <text evidence="2">Belongs to the krueppel C2H2-type zinc-finger protein family.</text>
</comment>
<feature type="non-terminal residue" evidence="14">
    <location>
        <position position="1"/>
    </location>
</feature>
<dbReference type="FunFam" id="3.30.160.60:FF:000012">
    <property type="entry name" value="RB-associated KRAB zinc finger protein-like"/>
    <property type="match status" value="1"/>
</dbReference>
<feature type="region of interest" description="Disordered" evidence="12">
    <location>
        <begin position="191"/>
        <end position="266"/>
    </location>
</feature>
<dbReference type="SUPFAM" id="SSF57667">
    <property type="entry name" value="beta-beta-alpha zinc fingers"/>
    <property type="match status" value="6"/>
</dbReference>
<feature type="compositionally biased region" description="Polar residues" evidence="12">
    <location>
        <begin position="215"/>
        <end position="234"/>
    </location>
</feature>